<dbReference type="AlphaFoldDB" id="A0A1A9LD65"/>
<dbReference type="STRING" id="1385699.A7A78_07200"/>
<evidence type="ECO:0000313" key="2">
    <source>
        <dbReference type="EMBL" id="OAD90325.1"/>
    </source>
</evidence>
<dbReference type="SUPFAM" id="SSF159888">
    <property type="entry name" value="YdhG-like"/>
    <property type="match status" value="1"/>
</dbReference>
<dbReference type="OrthoDB" id="115213at2"/>
<dbReference type="Proteomes" id="UP000077552">
    <property type="component" value="Unassembled WGS sequence"/>
</dbReference>
<dbReference type="Pfam" id="PF08818">
    <property type="entry name" value="DUF1801"/>
    <property type="match status" value="1"/>
</dbReference>
<comment type="caution">
    <text evidence="2">The sequence shown here is derived from an EMBL/GenBank/DDBJ whole genome shotgun (WGS) entry which is preliminary data.</text>
</comment>
<protein>
    <recommendedName>
        <fullName evidence="1">YdhG-like domain-containing protein</fullName>
    </recommendedName>
</protein>
<accession>A0A1A9LD65</accession>
<name>A0A1A9LD65_9FLAO</name>
<dbReference type="RefSeq" id="WP_068763022.1">
    <property type="nucleotide sequence ID" value="NZ_LXIE01000049.1"/>
</dbReference>
<keyword evidence="3" id="KW-1185">Reference proteome</keyword>
<sequence>MEAKNYKNTEEYILQFPKDVQIILKKIREIVLKNTPNAIESISYGMPAFKLLGKPLVYFAGYKNHIGFYALPSGNEAFKKQLSNYKTGKGSIQFPISEEIPWKLINDIVKFRTKEIEAKLKKK</sequence>
<gene>
    <name evidence="2" type="ORF">A7A78_07200</name>
</gene>
<evidence type="ECO:0000259" key="1">
    <source>
        <dbReference type="Pfam" id="PF08818"/>
    </source>
</evidence>
<dbReference type="Gene3D" id="3.90.1150.200">
    <property type="match status" value="1"/>
</dbReference>
<reference evidence="2 3" key="1">
    <citation type="submission" date="2016-05" db="EMBL/GenBank/DDBJ databases">
        <title>Genome sequencing of Vitellibacter soesokkakensis RSSK-12.</title>
        <authorList>
            <person name="Thevarajoo S."/>
            <person name="Selvaratnam C."/>
            <person name="Goh K.M."/>
            <person name="Chan K.-G."/>
            <person name="Chong C.S."/>
        </authorList>
    </citation>
    <scope>NUCLEOTIDE SEQUENCE [LARGE SCALE GENOMIC DNA]</scope>
    <source>
        <strain evidence="2 3">RSSK-12</strain>
    </source>
</reference>
<dbReference type="InterPro" id="IPR014922">
    <property type="entry name" value="YdhG-like"/>
</dbReference>
<organism evidence="2 3">
    <name type="scientific">Aequorivita soesokkakensis</name>
    <dbReference type="NCBI Taxonomy" id="1385699"/>
    <lineage>
        <taxon>Bacteria</taxon>
        <taxon>Pseudomonadati</taxon>
        <taxon>Bacteroidota</taxon>
        <taxon>Flavobacteriia</taxon>
        <taxon>Flavobacteriales</taxon>
        <taxon>Flavobacteriaceae</taxon>
        <taxon>Aequorivita</taxon>
    </lineage>
</organism>
<feature type="domain" description="YdhG-like" evidence="1">
    <location>
        <begin position="23"/>
        <end position="112"/>
    </location>
</feature>
<dbReference type="EMBL" id="LXIE01000049">
    <property type="protein sequence ID" value="OAD90325.1"/>
    <property type="molecule type" value="Genomic_DNA"/>
</dbReference>
<evidence type="ECO:0000313" key="3">
    <source>
        <dbReference type="Proteomes" id="UP000077552"/>
    </source>
</evidence>
<proteinExistence type="predicted"/>